<dbReference type="GO" id="GO:0003677">
    <property type="term" value="F:DNA binding"/>
    <property type="evidence" value="ECO:0007669"/>
    <property type="project" value="InterPro"/>
</dbReference>
<dbReference type="Pfam" id="PF00172">
    <property type="entry name" value="Zn_clus"/>
    <property type="match status" value="1"/>
</dbReference>
<dbReference type="GO" id="GO:0008270">
    <property type="term" value="F:zinc ion binding"/>
    <property type="evidence" value="ECO:0007669"/>
    <property type="project" value="InterPro"/>
</dbReference>
<accession>W6YHH4</accession>
<dbReference type="PANTHER" id="PTHR46910">
    <property type="entry name" value="TRANSCRIPTION FACTOR PDR1"/>
    <property type="match status" value="1"/>
</dbReference>
<dbReference type="RefSeq" id="XP_007706902.1">
    <property type="nucleotide sequence ID" value="XM_007708712.1"/>
</dbReference>
<dbReference type="KEGG" id="bze:COCCADRAFT_82236"/>
<dbReference type="PROSITE" id="PS50048">
    <property type="entry name" value="ZN2_CY6_FUNGAL_2"/>
    <property type="match status" value="1"/>
</dbReference>
<protein>
    <recommendedName>
        <fullName evidence="4">Zn(2)-C6 fungal-type domain-containing protein</fullName>
    </recommendedName>
</protein>
<evidence type="ECO:0000256" key="1">
    <source>
        <dbReference type="ARBA" id="ARBA00022723"/>
    </source>
</evidence>
<keyword evidence="1" id="KW-0479">Metal-binding</keyword>
<dbReference type="eggNOG" id="ENOG502RYZ8">
    <property type="taxonomic scope" value="Eukaryota"/>
</dbReference>
<evidence type="ECO:0000313" key="5">
    <source>
        <dbReference type="EMBL" id="EUC38752.1"/>
    </source>
</evidence>
<sequence>MEENIGPSADNMAGKRSCEYCRTKKIRCDRTVPCSNCRMNKADCKTVLPEQKTPRVRINLSGEYEKKIDRLESRLASIEIILAKIALKLEIKDAYTVVDEQVVQPKLSSTQVNEKSSVTEAEATTPTPFEGETGMNRQSDYVRELLVQVVGQTPSMDQNAEVKAALTALEELVTPSNHGDISLKLNTQQLTDRSVTKIDSAKLEQPPWSVVKVAMDKALEHPTMIFTAFFPIIDTRNLYEVIEDFYSNPTTCTTPRRIFACGVLFNIFSEYSSAPWSGTTKADLTRCAKLTFSLDSLIRILELAISQLGILISASHENIVALSLGTACAVEMCKPSLAWMLNSYAVELCQNLGYHRFATIKNDPEEERRRKMHLFWMVYYFDKQLSLRLGRASLIQDWDVSLPFLATGDASHNGFEENDMLPYWVKVAKVQGQTYENLFSAAAFLKTQTERHQTAISLVRAMEQAWYERGYVGIPGSTNLASPIETELPFNYRQTLCKNSQDALKQGAYGIEYLDDVEDLFFHTDVVVHYSTCALIHRATCSENTLSQECLESSRAAILAHMRCNAQFNSKANTELWAGYIHWSVLQAPITPFIVLFCNAIQTADRTDLDSLSDFVTSLESSKTVSEGAAKLYRMCLLFVKVAKIYIQAKEKETKKGLASSFPYPGQGFFDATVPDTFLDFSTVSQFGPHLSALGLMSSTDWSMPSYVPDSTPEGQEQYASTEAMSGVQDFDGVGMSQQGLGVSQNSVQDWFSGSRYLINFMDSDNDMQMPDMNNPSF</sequence>
<dbReference type="PANTHER" id="PTHR46910:SF5">
    <property type="entry name" value="ZN(II)2CYS6 TRANSCRIPTION FACTOR (EUROFUNG)"/>
    <property type="match status" value="1"/>
</dbReference>
<evidence type="ECO:0000313" key="6">
    <source>
        <dbReference type="Proteomes" id="UP000053841"/>
    </source>
</evidence>
<keyword evidence="6" id="KW-1185">Reference proteome</keyword>
<dbReference type="HOGENOM" id="CLU_009377_1_1_1"/>
<dbReference type="InterPro" id="IPR001138">
    <property type="entry name" value="Zn2Cys6_DnaBD"/>
</dbReference>
<dbReference type="SMART" id="SM00066">
    <property type="entry name" value="GAL4"/>
    <property type="match status" value="1"/>
</dbReference>
<dbReference type="PROSITE" id="PS00463">
    <property type="entry name" value="ZN2_CY6_FUNGAL_1"/>
    <property type="match status" value="1"/>
</dbReference>
<evidence type="ECO:0000259" key="4">
    <source>
        <dbReference type="PROSITE" id="PS50048"/>
    </source>
</evidence>
<feature type="domain" description="Zn(2)-C6 fungal-type" evidence="4">
    <location>
        <begin position="17"/>
        <end position="46"/>
    </location>
</feature>
<dbReference type="Proteomes" id="UP000053841">
    <property type="component" value="Unassembled WGS sequence"/>
</dbReference>
<dbReference type="CDD" id="cd00067">
    <property type="entry name" value="GAL4"/>
    <property type="match status" value="1"/>
</dbReference>
<evidence type="ECO:0000256" key="2">
    <source>
        <dbReference type="ARBA" id="ARBA00023242"/>
    </source>
</evidence>
<dbReference type="Pfam" id="PF04082">
    <property type="entry name" value="Fungal_trans"/>
    <property type="match status" value="1"/>
</dbReference>
<dbReference type="OrthoDB" id="103819at2759"/>
<dbReference type="GO" id="GO:0006351">
    <property type="term" value="P:DNA-templated transcription"/>
    <property type="evidence" value="ECO:0007669"/>
    <property type="project" value="InterPro"/>
</dbReference>
<dbReference type="InterPro" id="IPR007219">
    <property type="entry name" value="XnlR_reg_dom"/>
</dbReference>
<dbReference type="GeneID" id="19151335"/>
<dbReference type="SUPFAM" id="SSF57701">
    <property type="entry name" value="Zn2/Cys6 DNA-binding domain"/>
    <property type="match status" value="1"/>
</dbReference>
<gene>
    <name evidence="5" type="ORF">COCCADRAFT_82236</name>
</gene>
<organism evidence="5 6">
    <name type="scientific">Cochliobolus carbonum (strain 26-R-13)</name>
    <name type="common">Maize leaf spot fungus</name>
    <name type="synonym">Bipolaris zeicola</name>
    <dbReference type="NCBI Taxonomy" id="930089"/>
    <lineage>
        <taxon>Eukaryota</taxon>
        <taxon>Fungi</taxon>
        <taxon>Dikarya</taxon>
        <taxon>Ascomycota</taxon>
        <taxon>Pezizomycotina</taxon>
        <taxon>Dothideomycetes</taxon>
        <taxon>Pleosporomycetidae</taxon>
        <taxon>Pleosporales</taxon>
        <taxon>Pleosporineae</taxon>
        <taxon>Pleosporaceae</taxon>
        <taxon>Bipolaris</taxon>
    </lineage>
</organism>
<evidence type="ECO:0000256" key="3">
    <source>
        <dbReference type="SAM" id="MobiDB-lite"/>
    </source>
</evidence>
<feature type="compositionally biased region" description="Low complexity" evidence="3">
    <location>
        <begin position="119"/>
        <end position="134"/>
    </location>
</feature>
<dbReference type="CDD" id="cd12148">
    <property type="entry name" value="fungal_TF_MHR"/>
    <property type="match status" value="1"/>
</dbReference>
<dbReference type="InterPro" id="IPR050987">
    <property type="entry name" value="AtrR-like"/>
</dbReference>
<keyword evidence="2" id="KW-0539">Nucleus</keyword>
<dbReference type="SMART" id="SM00906">
    <property type="entry name" value="Fungal_trans"/>
    <property type="match status" value="1"/>
</dbReference>
<dbReference type="Gene3D" id="4.10.240.10">
    <property type="entry name" value="Zn(2)-C6 fungal-type DNA-binding domain"/>
    <property type="match status" value="1"/>
</dbReference>
<proteinExistence type="predicted"/>
<reference evidence="5 6" key="1">
    <citation type="journal article" date="2013" name="PLoS Genet.">
        <title>Comparative genome structure, secondary metabolite, and effector coding capacity across Cochliobolus pathogens.</title>
        <authorList>
            <person name="Condon B.J."/>
            <person name="Leng Y."/>
            <person name="Wu D."/>
            <person name="Bushley K.E."/>
            <person name="Ohm R.A."/>
            <person name="Otillar R."/>
            <person name="Martin J."/>
            <person name="Schackwitz W."/>
            <person name="Grimwood J."/>
            <person name="MohdZainudin N."/>
            <person name="Xue C."/>
            <person name="Wang R."/>
            <person name="Manning V.A."/>
            <person name="Dhillon B."/>
            <person name="Tu Z.J."/>
            <person name="Steffenson B.J."/>
            <person name="Salamov A."/>
            <person name="Sun H."/>
            <person name="Lowry S."/>
            <person name="LaButti K."/>
            <person name="Han J."/>
            <person name="Copeland A."/>
            <person name="Lindquist E."/>
            <person name="Barry K."/>
            <person name="Schmutz J."/>
            <person name="Baker S.E."/>
            <person name="Ciuffetti L.M."/>
            <person name="Grigoriev I.V."/>
            <person name="Zhong S."/>
            <person name="Turgeon B.G."/>
        </authorList>
    </citation>
    <scope>NUCLEOTIDE SEQUENCE [LARGE SCALE GENOMIC DNA]</scope>
    <source>
        <strain evidence="5 6">26-R-13</strain>
    </source>
</reference>
<dbReference type="InterPro" id="IPR036864">
    <property type="entry name" value="Zn2-C6_fun-type_DNA-bd_sf"/>
</dbReference>
<feature type="region of interest" description="Disordered" evidence="3">
    <location>
        <begin position="111"/>
        <end position="135"/>
    </location>
</feature>
<dbReference type="GO" id="GO:0000981">
    <property type="term" value="F:DNA-binding transcription factor activity, RNA polymerase II-specific"/>
    <property type="evidence" value="ECO:0007669"/>
    <property type="project" value="InterPro"/>
</dbReference>
<name>W6YHH4_COCC2</name>
<dbReference type="AlphaFoldDB" id="W6YHH4"/>
<dbReference type="EMBL" id="KI964540">
    <property type="protein sequence ID" value="EUC38752.1"/>
    <property type="molecule type" value="Genomic_DNA"/>
</dbReference>